<feature type="chain" id="PRO_5015912780" evidence="2">
    <location>
        <begin position="17"/>
        <end position="152"/>
    </location>
</feature>
<name>A0A2V1DKU0_9PLEO</name>
<proteinExistence type="predicted"/>
<organism evidence="3 4">
    <name type="scientific">Periconia macrospinosa</name>
    <dbReference type="NCBI Taxonomy" id="97972"/>
    <lineage>
        <taxon>Eukaryota</taxon>
        <taxon>Fungi</taxon>
        <taxon>Dikarya</taxon>
        <taxon>Ascomycota</taxon>
        <taxon>Pezizomycotina</taxon>
        <taxon>Dothideomycetes</taxon>
        <taxon>Pleosporomycetidae</taxon>
        <taxon>Pleosporales</taxon>
        <taxon>Massarineae</taxon>
        <taxon>Periconiaceae</taxon>
        <taxon>Periconia</taxon>
    </lineage>
</organism>
<dbReference type="Proteomes" id="UP000244855">
    <property type="component" value="Unassembled WGS sequence"/>
</dbReference>
<dbReference type="STRING" id="97972.A0A2V1DKU0"/>
<feature type="signal peptide" evidence="2">
    <location>
        <begin position="1"/>
        <end position="16"/>
    </location>
</feature>
<dbReference type="EMBL" id="KZ805429">
    <property type="protein sequence ID" value="PVH97754.1"/>
    <property type="molecule type" value="Genomic_DNA"/>
</dbReference>
<keyword evidence="4" id="KW-1185">Reference proteome</keyword>
<gene>
    <name evidence="3" type="ORF">DM02DRAFT_73198</name>
</gene>
<feature type="region of interest" description="Disordered" evidence="1">
    <location>
        <begin position="30"/>
        <end position="107"/>
    </location>
</feature>
<evidence type="ECO:0000313" key="3">
    <source>
        <dbReference type="EMBL" id="PVH97754.1"/>
    </source>
</evidence>
<accession>A0A2V1DKU0</accession>
<feature type="compositionally biased region" description="Pro residues" evidence="1">
    <location>
        <begin position="59"/>
        <end position="107"/>
    </location>
</feature>
<dbReference type="PRINTS" id="PR01217">
    <property type="entry name" value="PRICHEXTENSN"/>
</dbReference>
<sequence>MKAALSFLALASAVSAQGYTPIYTPPVYSHKPSPPVYSSVPEKPSTPVYTPSSVHTPPAYTPAPPSSKYTPPPPPPPSYTPVPPPSYTPKPPPPSYTPVPPPSYTPKPPPSYTPIPVCIKLNLKSYLHYLLTPTPACQHDYIHSCSTSHIHS</sequence>
<reference evidence="3 4" key="1">
    <citation type="journal article" date="2018" name="Sci. Rep.">
        <title>Comparative genomics provides insights into the lifestyle and reveals functional heterogeneity of dark septate endophytic fungi.</title>
        <authorList>
            <person name="Knapp D.G."/>
            <person name="Nemeth J.B."/>
            <person name="Barry K."/>
            <person name="Hainaut M."/>
            <person name="Henrissat B."/>
            <person name="Johnson J."/>
            <person name="Kuo A."/>
            <person name="Lim J.H.P."/>
            <person name="Lipzen A."/>
            <person name="Nolan M."/>
            <person name="Ohm R.A."/>
            <person name="Tamas L."/>
            <person name="Grigoriev I.V."/>
            <person name="Spatafora J.W."/>
            <person name="Nagy L.G."/>
            <person name="Kovacs G.M."/>
        </authorList>
    </citation>
    <scope>NUCLEOTIDE SEQUENCE [LARGE SCALE GENOMIC DNA]</scope>
    <source>
        <strain evidence="3 4">DSE2036</strain>
    </source>
</reference>
<evidence type="ECO:0000256" key="2">
    <source>
        <dbReference type="SAM" id="SignalP"/>
    </source>
</evidence>
<keyword evidence="2" id="KW-0732">Signal</keyword>
<evidence type="ECO:0000313" key="4">
    <source>
        <dbReference type="Proteomes" id="UP000244855"/>
    </source>
</evidence>
<protein>
    <submittedName>
        <fullName evidence="3">Uncharacterized protein</fullName>
    </submittedName>
</protein>
<dbReference type="AlphaFoldDB" id="A0A2V1DKU0"/>
<evidence type="ECO:0000256" key="1">
    <source>
        <dbReference type="SAM" id="MobiDB-lite"/>
    </source>
</evidence>